<proteinExistence type="predicted"/>
<reference evidence="2 3" key="1">
    <citation type="submission" date="2023-06" db="EMBL/GenBank/DDBJ databases">
        <authorList>
            <person name="Oyuntsetseg B."/>
            <person name="Kim S.B."/>
        </authorList>
    </citation>
    <scope>NUCLEOTIDE SEQUENCE [LARGE SCALE GENOMIC DNA]</scope>
    <source>
        <strain evidence="2 3">2-2</strain>
    </source>
</reference>
<keyword evidence="1" id="KW-0812">Transmembrane</keyword>
<dbReference type="EMBL" id="CP127173">
    <property type="protein sequence ID" value="WIV60266.1"/>
    <property type="molecule type" value="Genomic_DNA"/>
</dbReference>
<evidence type="ECO:0000256" key="1">
    <source>
        <dbReference type="SAM" id="Phobius"/>
    </source>
</evidence>
<feature type="transmembrane region" description="Helical" evidence="1">
    <location>
        <begin position="247"/>
        <end position="266"/>
    </location>
</feature>
<name>A0ABY8XXV4_9PSEU</name>
<keyword evidence="1" id="KW-1133">Transmembrane helix</keyword>
<keyword evidence="3" id="KW-1185">Reference proteome</keyword>
<dbReference type="RefSeq" id="WP_285457835.1">
    <property type="nucleotide sequence ID" value="NZ_CP127173.1"/>
</dbReference>
<organism evidence="2 3">
    <name type="scientific">Amycolatopsis nalaikhensis</name>
    <dbReference type="NCBI Taxonomy" id="715472"/>
    <lineage>
        <taxon>Bacteria</taxon>
        <taxon>Bacillati</taxon>
        <taxon>Actinomycetota</taxon>
        <taxon>Actinomycetes</taxon>
        <taxon>Pseudonocardiales</taxon>
        <taxon>Pseudonocardiaceae</taxon>
        <taxon>Amycolatopsis</taxon>
    </lineage>
</organism>
<feature type="transmembrane region" description="Helical" evidence="1">
    <location>
        <begin position="220"/>
        <end position="240"/>
    </location>
</feature>
<evidence type="ECO:0000313" key="2">
    <source>
        <dbReference type="EMBL" id="WIV60266.1"/>
    </source>
</evidence>
<dbReference type="Proteomes" id="UP001227101">
    <property type="component" value="Chromosome"/>
</dbReference>
<evidence type="ECO:0008006" key="4">
    <source>
        <dbReference type="Google" id="ProtNLM"/>
    </source>
</evidence>
<protein>
    <recommendedName>
        <fullName evidence="4">RDD domain-containing protein</fullName>
    </recommendedName>
</protein>
<gene>
    <name evidence="2" type="ORF">QP939_17460</name>
</gene>
<accession>A0ABY8XXV4</accession>
<sequence>MRRWLVRATVLAVVVYVLFHLKQIGNLAGLWLSGKTTGDTVVAGLSARAWGRIGKVMQYVAGFTVVLDIIGAERLTAKSDALTRRRQELLTQAAKTVKAFPVATLRKKLSDSIVFEQRNYVPQAAETMLPSEVKVAQSRPPRLAAPFRQPEVDAWHASTLAELPNVHQCAKSRGKPGDPACGEHRDFVSAAVDEFLRERLPAEEWSKTAERKSLDVRRGLLWFLAFLLLVPPVYVGFLGLTDQAAKASGFLLLGAIASGLIAIGTANAAEETPGGSGFFRAGLWLRTAPIAGLLRLFAKGLAKAPGSQVKWFAVRLALVGFGLDLLAS</sequence>
<evidence type="ECO:0000313" key="3">
    <source>
        <dbReference type="Proteomes" id="UP001227101"/>
    </source>
</evidence>
<keyword evidence="1" id="KW-0472">Membrane</keyword>